<proteinExistence type="predicted"/>
<dbReference type="GO" id="GO:0006355">
    <property type="term" value="P:regulation of DNA-templated transcription"/>
    <property type="evidence" value="ECO:0007669"/>
    <property type="project" value="TreeGrafter"/>
</dbReference>
<dbReference type="GO" id="GO:0005634">
    <property type="term" value="C:nucleus"/>
    <property type="evidence" value="ECO:0007669"/>
    <property type="project" value="TreeGrafter"/>
</dbReference>
<protein>
    <submittedName>
        <fullName evidence="5">Uncharacterized protein</fullName>
    </submittedName>
</protein>
<evidence type="ECO:0000313" key="5">
    <source>
        <dbReference type="EMBL" id="CAF0944709.1"/>
    </source>
</evidence>
<evidence type="ECO:0000256" key="1">
    <source>
        <dbReference type="ARBA" id="ARBA00023015"/>
    </source>
</evidence>
<reference evidence="5" key="1">
    <citation type="submission" date="2021-02" db="EMBL/GenBank/DDBJ databases">
        <authorList>
            <person name="Nowell W R."/>
        </authorList>
    </citation>
    <scope>NUCLEOTIDE SEQUENCE</scope>
    <source>
        <strain evidence="5">Ploen Becks lab</strain>
    </source>
</reference>
<dbReference type="AlphaFoldDB" id="A0A814CNR6"/>
<dbReference type="GO" id="GO:0003712">
    <property type="term" value="F:transcription coregulator activity"/>
    <property type="evidence" value="ECO:0007669"/>
    <property type="project" value="TreeGrafter"/>
</dbReference>
<dbReference type="PANTHER" id="PTHR16088:SF3">
    <property type="entry name" value="GON-4-LIKE PROTEIN"/>
    <property type="match status" value="1"/>
</dbReference>
<keyword evidence="1" id="KW-0805">Transcription regulation</keyword>
<dbReference type="EMBL" id="CAJNOC010002648">
    <property type="protein sequence ID" value="CAF0944709.1"/>
    <property type="molecule type" value="Genomic_DNA"/>
</dbReference>
<sequence length="755" mass="86813">MSNPYRPSSRIYHKYNSKSLTTTSTTTSSTNILSLQPSTPYSDQNDEIWIEFLNSLNQQTPDIANNSDLNTEPLSVCSSKLDEQEGQVVDQDDAQEDDPDFTVCLENCDFDDPDYDMDKWFQIPKKEAVELVKDAIEICDGAPIVYEDQRHSKIKSANTIKKISELKSKIHQPQQLKIIKPNLKQIEVEEVEQPVTETVEFIPEISELEKKQLDEQLRNHVQLLTQTCLVSYCSKEYKHIFTEAHSLLNVLKSLNEQKDEHDQILPLSNFEIINLNESLDIVNQVQTMSEQELQFDQKQGISNKFLEIIIKSPVFYNTNLVPNLSKFKYQSHFKRAQFTDTEKILLIMGFNKFKHLPKSECCECIKEHLLPNRCCDDIRKQLNYLSNSEQRQIQLADLMRKQKKLMTNLMHNYEFVKEVHYKSPFEQADNVQLPSQYTIIIERIKLANLLKETRKNAKQDQKKTDKKINDIQIIEPPTPSSSSPSVSILSKEVKNIELNNRNSNKNQFIRYNQIQKIRPQITKVVNPKRQRSPSPKPTISEPTPEPLPEQEQQEQEQSPSPPPPSSPQPIIIEKEKENENSNEKDNQENQTIENQPSPPRSPSPILISSASNSPLKENSKTQQNKTQVINNNNIPILTALPSSPIILPTNFIDLFTRPNVLTNSNILRPLTQVIPISQFNGKNYIQMPLQQLQQQLQIPQPPVYLPANFGGTILIQPTIHIHTNSKNLNLTKYCQIKPKQTTTGEQTNSSKKKKI</sequence>
<dbReference type="OrthoDB" id="6257037at2759"/>
<evidence type="ECO:0000313" key="6">
    <source>
        <dbReference type="Proteomes" id="UP000663879"/>
    </source>
</evidence>
<evidence type="ECO:0000256" key="4">
    <source>
        <dbReference type="SAM" id="MobiDB-lite"/>
    </source>
</evidence>
<dbReference type="Proteomes" id="UP000663879">
    <property type="component" value="Unassembled WGS sequence"/>
</dbReference>
<feature type="compositionally biased region" description="Low complexity" evidence="4">
    <location>
        <begin position="603"/>
        <end position="614"/>
    </location>
</feature>
<dbReference type="InterPro" id="IPR052435">
    <property type="entry name" value="YY1-Transcr_Regul"/>
</dbReference>
<feature type="compositionally biased region" description="Basic and acidic residues" evidence="4">
    <location>
        <begin position="457"/>
        <end position="469"/>
    </location>
</feature>
<feature type="compositionally biased region" description="Basic and acidic residues" evidence="4">
    <location>
        <begin position="572"/>
        <end position="587"/>
    </location>
</feature>
<name>A0A814CNR6_9BILA</name>
<keyword evidence="2" id="KW-0804">Transcription</keyword>
<dbReference type="PANTHER" id="PTHR16088">
    <property type="entry name" value="YY1 ASSOCIATED PROTEIN-RELATED"/>
    <property type="match status" value="1"/>
</dbReference>
<feature type="region of interest" description="Disordered" evidence="4">
    <location>
        <begin position="520"/>
        <end position="624"/>
    </location>
</feature>
<comment type="caution">
    <text evidence="5">The sequence shown here is derived from an EMBL/GenBank/DDBJ whole genome shotgun (WGS) entry which is preliminary data.</text>
</comment>
<evidence type="ECO:0000256" key="3">
    <source>
        <dbReference type="ARBA" id="ARBA00023242"/>
    </source>
</evidence>
<evidence type="ECO:0000256" key="2">
    <source>
        <dbReference type="ARBA" id="ARBA00023163"/>
    </source>
</evidence>
<accession>A0A814CNR6</accession>
<keyword evidence="3" id="KW-0539">Nucleus</keyword>
<organism evidence="5 6">
    <name type="scientific">Brachionus calyciflorus</name>
    <dbReference type="NCBI Taxonomy" id="104777"/>
    <lineage>
        <taxon>Eukaryota</taxon>
        <taxon>Metazoa</taxon>
        <taxon>Spiralia</taxon>
        <taxon>Gnathifera</taxon>
        <taxon>Rotifera</taxon>
        <taxon>Eurotatoria</taxon>
        <taxon>Monogononta</taxon>
        <taxon>Pseudotrocha</taxon>
        <taxon>Ploima</taxon>
        <taxon>Brachionidae</taxon>
        <taxon>Brachionus</taxon>
    </lineage>
</organism>
<gene>
    <name evidence="5" type="ORF">OXX778_LOCUS13620</name>
</gene>
<keyword evidence="6" id="KW-1185">Reference proteome</keyword>
<feature type="compositionally biased region" description="Low complexity" evidence="4">
    <location>
        <begin position="471"/>
        <end position="487"/>
    </location>
</feature>
<feature type="region of interest" description="Disordered" evidence="4">
    <location>
        <begin position="457"/>
        <end position="487"/>
    </location>
</feature>